<dbReference type="GO" id="GO:0016877">
    <property type="term" value="F:ligase activity, forming carbon-sulfur bonds"/>
    <property type="evidence" value="ECO:0007669"/>
    <property type="project" value="UniProtKB-ARBA"/>
</dbReference>
<dbReference type="PROSITE" id="PS00455">
    <property type="entry name" value="AMP_BINDING"/>
    <property type="match status" value="1"/>
</dbReference>
<gene>
    <name evidence="5" type="ORF">SAMN02745206_02433</name>
</gene>
<dbReference type="InterPro" id="IPR000873">
    <property type="entry name" value="AMP-dep_synth/lig_dom"/>
</dbReference>
<comment type="similarity">
    <text evidence="1">Belongs to the ATP-dependent AMP-binding enzyme family.</text>
</comment>
<dbReference type="STRING" id="1121391.SAMN02745206_02433"/>
<dbReference type="Gene3D" id="3.30.300.30">
    <property type="match status" value="1"/>
</dbReference>
<feature type="domain" description="AMP-binding enzyme C-terminal" evidence="4">
    <location>
        <begin position="467"/>
        <end position="542"/>
    </location>
</feature>
<dbReference type="PANTHER" id="PTHR43767:SF9">
    <property type="entry name" value="LONG-CHAIN-FATTY-ACID--COA LIGASE"/>
    <property type="match status" value="1"/>
</dbReference>
<reference evidence="6" key="1">
    <citation type="submission" date="2016-11" db="EMBL/GenBank/DDBJ databases">
        <authorList>
            <person name="Varghese N."/>
            <person name="Submissions S."/>
        </authorList>
    </citation>
    <scope>NUCLEOTIDE SEQUENCE [LARGE SCALE GENOMIC DNA]</scope>
    <source>
        <strain evidence="6">DSM 9756</strain>
    </source>
</reference>
<keyword evidence="6" id="KW-1185">Reference proteome</keyword>
<dbReference type="Gene3D" id="3.40.50.12780">
    <property type="entry name" value="N-terminal domain of ligase-like"/>
    <property type="match status" value="1"/>
</dbReference>
<dbReference type="AlphaFoldDB" id="A0A1M5DGU7"/>
<proteinExistence type="inferred from homology"/>
<name>A0A1M5DGU7_9BACT</name>
<dbReference type="Pfam" id="PF00501">
    <property type="entry name" value="AMP-binding"/>
    <property type="match status" value="1"/>
</dbReference>
<dbReference type="EMBL" id="FQVB01000023">
    <property type="protein sequence ID" value="SHF66111.1"/>
    <property type="molecule type" value="Genomic_DNA"/>
</dbReference>
<dbReference type="SUPFAM" id="SSF56801">
    <property type="entry name" value="Acetyl-CoA synthetase-like"/>
    <property type="match status" value="1"/>
</dbReference>
<dbReference type="InterPro" id="IPR045851">
    <property type="entry name" value="AMP-bd_C_sf"/>
</dbReference>
<dbReference type="RefSeq" id="WP_073039840.1">
    <property type="nucleotide sequence ID" value="NZ_FQVB01000023.1"/>
</dbReference>
<dbReference type="NCBIfam" id="NF004837">
    <property type="entry name" value="PRK06187.1"/>
    <property type="match status" value="1"/>
</dbReference>
<dbReference type="FunFam" id="3.40.50.12780:FF:000003">
    <property type="entry name" value="Long-chain-fatty-acid--CoA ligase FadD"/>
    <property type="match status" value="1"/>
</dbReference>
<dbReference type="OrthoDB" id="9801302at2"/>
<dbReference type="CDD" id="cd05936">
    <property type="entry name" value="FC-FACS_FadD_like"/>
    <property type="match status" value="1"/>
</dbReference>
<dbReference type="InterPro" id="IPR042099">
    <property type="entry name" value="ANL_N_sf"/>
</dbReference>
<protein>
    <submittedName>
        <fullName evidence="5">Long-chain acyl-CoA synthetase</fullName>
    </submittedName>
</protein>
<evidence type="ECO:0000256" key="1">
    <source>
        <dbReference type="ARBA" id="ARBA00006432"/>
    </source>
</evidence>
<evidence type="ECO:0000256" key="2">
    <source>
        <dbReference type="ARBA" id="ARBA00022598"/>
    </source>
</evidence>
<accession>A0A1M5DGU7</accession>
<evidence type="ECO:0000259" key="3">
    <source>
        <dbReference type="Pfam" id="PF00501"/>
    </source>
</evidence>
<sequence length="563" mass="62766">MDRPWYRHYHPKVPRQLDYPDKPLPVLLEQTVAKYPGNVATYFMGAKLTYKALWDQILRMASALSELGVKKGDRVAIMLPNCPQTVVAYYATLHVGAVAVMTNPMYVEREMEHQWNDAGAEVVITLDHLYPKVDKAAAATRVRKIVVTSLRECLPFPLKWLYPLKARKDKLFTAVPYDDRRVYNFTRILRASAPSTSPCPATLEDLALLQYTGGTTGVSKGVMLTHANILANVIQICGWLPDLQWGKERVLGILPFFHVFGMTVAMNQPLYSGATLILLPRFEIESLLKTLHKTKPTLFPGVPTIYVAIVNHPKIKEYDLSSIRYCVTGSAPMPVEILKKFEEITGGVIIEGYGLSEASPVTHVNPIGGLRKTGSIGVPVSDTDCRIISLEDGVSEVPMGEVGELTVKGPQVMPGYWNMPEETAQTLRDGWLYTGDIAKMDEDGFVFIVDRKKDMIIAGGYNIYPREIDEVLYAHPKVLDAVTVGVPDPYRGETVKAFVVPKPGETVTPEEIIAFCKSKLAAYKVPKAVEIRESLPKTMVGKILRKELREEELKKYQQSKASS</sequence>
<evidence type="ECO:0000313" key="6">
    <source>
        <dbReference type="Proteomes" id="UP000184076"/>
    </source>
</evidence>
<dbReference type="PANTHER" id="PTHR43767">
    <property type="entry name" value="LONG-CHAIN-FATTY-ACID--COA LIGASE"/>
    <property type="match status" value="1"/>
</dbReference>
<dbReference type="Pfam" id="PF13193">
    <property type="entry name" value="AMP-binding_C"/>
    <property type="match status" value="1"/>
</dbReference>
<keyword evidence="2" id="KW-0436">Ligase</keyword>
<dbReference type="Proteomes" id="UP000184076">
    <property type="component" value="Unassembled WGS sequence"/>
</dbReference>
<feature type="domain" description="AMP-dependent synthetase/ligase" evidence="3">
    <location>
        <begin position="28"/>
        <end position="417"/>
    </location>
</feature>
<dbReference type="InterPro" id="IPR025110">
    <property type="entry name" value="AMP-bd_C"/>
</dbReference>
<evidence type="ECO:0000259" key="4">
    <source>
        <dbReference type="Pfam" id="PF13193"/>
    </source>
</evidence>
<evidence type="ECO:0000313" key="5">
    <source>
        <dbReference type="EMBL" id="SHF66111.1"/>
    </source>
</evidence>
<dbReference type="InterPro" id="IPR020845">
    <property type="entry name" value="AMP-binding_CS"/>
</dbReference>
<dbReference type="FunFam" id="3.30.300.30:FF:000008">
    <property type="entry name" value="2,3-dihydroxybenzoate-AMP ligase"/>
    <property type="match status" value="1"/>
</dbReference>
<organism evidence="5 6">
    <name type="scientific">Desulfacinum infernum DSM 9756</name>
    <dbReference type="NCBI Taxonomy" id="1121391"/>
    <lineage>
        <taxon>Bacteria</taxon>
        <taxon>Pseudomonadati</taxon>
        <taxon>Thermodesulfobacteriota</taxon>
        <taxon>Syntrophobacteria</taxon>
        <taxon>Syntrophobacterales</taxon>
        <taxon>Syntrophobacteraceae</taxon>
        <taxon>Desulfacinum</taxon>
    </lineage>
</organism>
<dbReference type="InterPro" id="IPR050237">
    <property type="entry name" value="ATP-dep_AMP-bd_enzyme"/>
</dbReference>